<dbReference type="InterPro" id="IPR050639">
    <property type="entry name" value="SSR_resolvase"/>
</dbReference>
<dbReference type="InterPro" id="IPR006118">
    <property type="entry name" value="Recombinase_CS"/>
</dbReference>
<organism evidence="5 6">
    <name type="scientific">Massilia cellulosiltytica</name>
    <dbReference type="NCBI Taxonomy" id="2683234"/>
    <lineage>
        <taxon>Bacteria</taxon>
        <taxon>Pseudomonadati</taxon>
        <taxon>Pseudomonadota</taxon>
        <taxon>Betaproteobacteria</taxon>
        <taxon>Burkholderiales</taxon>
        <taxon>Oxalobacteraceae</taxon>
        <taxon>Telluria group</taxon>
        <taxon>Massilia</taxon>
    </lineage>
</organism>
<dbReference type="PANTHER" id="PTHR30461">
    <property type="entry name" value="DNA-INVERTASE FROM LAMBDOID PROPHAGE"/>
    <property type="match status" value="1"/>
</dbReference>
<dbReference type="GO" id="GO:0003677">
    <property type="term" value="F:DNA binding"/>
    <property type="evidence" value="ECO:0007669"/>
    <property type="project" value="UniProtKB-KW"/>
</dbReference>
<evidence type="ECO:0000256" key="3">
    <source>
        <dbReference type="ARBA" id="ARBA00023172"/>
    </source>
</evidence>
<dbReference type="PROSITE" id="PS00398">
    <property type="entry name" value="RECOMBINASES_2"/>
    <property type="match status" value="1"/>
</dbReference>
<dbReference type="GO" id="GO:0015074">
    <property type="term" value="P:DNA integration"/>
    <property type="evidence" value="ECO:0007669"/>
    <property type="project" value="UniProtKB-KW"/>
</dbReference>
<keyword evidence="6" id="KW-1185">Reference proteome</keyword>
<feature type="domain" description="Resolvase/invertase-type recombinase catalytic" evidence="4">
    <location>
        <begin position="1"/>
        <end position="88"/>
    </location>
</feature>
<evidence type="ECO:0000256" key="2">
    <source>
        <dbReference type="ARBA" id="ARBA00023125"/>
    </source>
</evidence>
<keyword evidence="3" id="KW-0233">DNA recombination</keyword>
<dbReference type="SUPFAM" id="SSF53041">
    <property type="entry name" value="Resolvase-like"/>
    <property type="match status" value="1"/>
</dbReference>
<dbReference type="AlphaFoldDB" id="A0A7X3G658"/>
<dbReference type="InterPro" id="IPR036162">
    <property type="entry name" value="Resolvase-like_N_sf"/>
</dbReference>
<sequence length="137" mass="14737">MLGQMRRGETPVVSKLDRLGANAHDIMATIPMLARGGIAVVVLPLGNLDLGSPADKLMLSMLAAVAELERNVLIERTQAGLARAKSEGKTLLRPLKTNSIQRTDIVKKRSQETVSSLARLYSVSLATILGILRTADH</sequence>
<dbReference type="GO" id="GO:0000150">
    <property type="term" value="F:DNA strand exchange activity"/>
    <property type="evidence" value="ECO:0007669"/>
    <property type="project" value="InterPro"/>
</dbReference>
<dbReference type="PROSITE" id="PS51736">
    <property type="entry name" value="RECOMBINASES_3"/>
    <property type="match status" value="1"/>
</dbReference>
<evidence type="ECO:0000259" key="4">
    <source>
        <dbReference type="PROSITE" id="PS51736"/>
    </source>
</evidence>
<name>A0A7X3G658_9BURK</name>
<proteinExistence type="predicted"/>
<protein>
    <submittedName>
        <fullName evidence="5">Recombinase family protein</fullName>
    </submittedName>
</protein>
<evidence type="ECO:0000313" key="5">
    <source>
        <dbReference type="EMBL" id="MVW64329.1"/>
    </source>
</evidence>
<evidence type="ECO:0000313" key="6">
    <source>
        <dbReference type="Proteomes" id="UP000443353"/>
    </source>
</evidence>
<keyword evidence="2" id="KW-0238">DNA-binding</keyword>
<dbReference type="CDD" id="cd03768">
    <property type="entry name" value="SR_ResInv"/>
    <property type="match status" value="1"/>
</dbReference>
<gene>
    <name evidence="5" type="ORF">GPY61_30835</name>
</gene>
<dbReference type="InterPro" id="IPR006119">
    <property type="entry name" value="Resolv_N"/>
</dbReference>
<dbReference type="EMBL" id="WSES01000013">
    <property type="protein sequence ID" value="MVW64329.1"/>
    <property type="molecule type" value="Genomic_DNA"/>
</dbReference>
<keyword evidence="1" id="KW-0229">DNA integration</keyword>
<dbReference type="Pfam" id="PF00239">
    <property type="entry name" value="Resolvase"/>
    <property type="match status" value="1"/>
</dbReference>
<dbReference type="PANTHER" id="PTHR30461:SF2">
    <property type="entry name" value="SERINE RECOMBINASE PINE-RELATED"/>
    <property type="match status" value="1"/>
</dbReference>
<accession>A0A7X3G658</accession>
<reference evidence="5 6" key="1">
    <citation type="submission" date="2019-12" db="EMBL/GenBank/DDBJ databases">
        <authorList>
            <person name="Li C."/>
            <person name="Zhao J."/>
        </authorList>
    </citation>
    <scope>NUCLEOTIDE SEQUENCE [LARGE SCALE GENOMIC DNA]</scope>
    <source>
        <strain evidence="5 6">NEAU-DD11</strain>
    </source>
</reference>
<dbReference type="Proteomes" id="UP000443353">
    <property type="component" value="Unassembled WGS sequence"/>
</dbReference>
<comment type="caution">
    <text evidence="5">The sequence shown here is derived from an EMBL/GenBank/DDBJ whole genome shotgun (WGS) entry which is preliminary data.</text>
</comment>
<dbReference type="Gene3D" id="3.40.50.1390">
    <property type="entry name" value="Resolvase, N-terminal catalytic domain"/>
    <property type="match status" value="1"/>
</dbReference>
<evidence type="ECO:0000256" key="1">
    <source>
        <dbReference type="ARBA" id="ARBA00022908"/>
    </source>
</evidence>